<gene>
    <name evidence="1" type="ORF">METZ01_LOCUS511002</name>
</gene>
<protein>
    <recommendedName>
        <fullName evidence="2">AMP-dependent synthetase/ligase domain-containing protein</fullName>
    </recommendedName>
</protein>
<organism evidence="1">
    <name type="scientific">marine metagenome</name>
    <dbReference type="NCBI Taxonomy" id="408172"/>
    <lineage>
        <taxon>unclassified sequences</taxon>
        <taxon>metagenomes</taxon>
        <taxon>ecological metagenomes</taxon>
    </lineage>
</organism>
<accession>A0A383EPX9</accession>
<sequence>MRVTQPLYRNQQQIPDKTATVDGERTRTWAELLGRVSRL</sequence>
<evidence type="ECO:0000313" key="1">
    <source>
        <dbReference type="EMBL" id="SVE58148.1"/>
    </source>
</evidence>
<dbReference type="EMBL" id="UINC01227322">
    <property type="protein sequence ID" value="SVE58148.1"/>
    <property type="molecule type" value="Genomic_DNA"/>
</dbReference>
<dbReference type="AlphaFoldDB" id="A0A383EPX9"/>
<name>A0A383EPX9_9ZZZZ</name>
<proteinExistence type="predicted"/>
<reference evidence="1" key="1">
    <citation type="submission" date="2018-05" db="EMBL/GenBank/DDBJ databases">
        <authorList>
            <person name="Lanie J.A."/>
            <person name="Ng W.-L."/>
            <person name="Kazmierczak K.M."/>
            <person name="Andrzejewski T.M."/>
            <person name="Davidsen T.M."/>
            <person name="Wayne K.J."/>
            <person name="Tettelin H."/>
            <person name="Glass J.I."/>
            <person name="Rusch D."/>
            <person name="Podicherti R."/>
            <person name="Tsui H.-C.T."/>
            <person name="Winkler M.E."/>
        </authorList>
    </citation>
    <scope>NUCLEOTIDE SEQUENCE</scope>
</reference>
<evidence type="ECO:0008006" key="2">
    <source>
        <dbReference type="Google" id="ProtNLM"/>
    </source>
</evidence>
<feature type="non-terminal residue" evidence="1">
    <location>
        <position position="39"/>
    </location>
</feature>